<organism evidence="6 7">
    <name type="scientific">Glutamicibacter halophytocola</name>
    <dbReference type="NCBI Taxonomy" id="1933880"/>
    <lineage>
        <taxon>Bacteria</taxon>
        <taxon>Bacillati</taxon>
        <taxon>Actinomycetota</taxon>
        <taxon>Actinomycetes</taxon>
        <taxon>Micrococcales</taxon>
        <taxon>Micrococcaceae</taxon>
        <taxon>Glutamicibacter</taxon>
    </lineage>
</organism>
<gene>
    <name evidence="6" type="ORF">FQA45_07740</name>
</gene>
<evidence type="ECO:0000259" key="5">
    <source>
        <dbReference type="PROSITE" id="PS50931"/>
    </source>
</evidence>
<dbReference type="InterPro" id="IPR000847">
    <property type="entry name" value="LysR_HTH_N"/>
</dbReference>
<evidence type="ECO:0000256" key="1">
    <source>
        <dbReference type="ARBA" id="ARBA00009437"/>
    </source>
</evidence>
<comment type="similarity">
    <text evidence="1">Belongs to the LysR transcriptional regulatory family.</text>
</comment>
<evidence type="ECO:0000313" key="6">
    <source>
        <dbReference type="EMBL" id="QDY66212.1"/>
    </source>
</evidence>
<evidence type="ECO:0000256" key="4">
    <source>
        <dbReference type="ARBA" id="ARBA00023163"/>
    </source>
</evidence>
<dbReference type="Pfam" id="PF00126">
    <property type="entry name" value="HTH_1"/>
    <property type="match status" value="1"/>
</dbReference>
<reference evidence="6 7" key="1">
    <citation type="submission" date="2019-07" db="EMBL/GenBank/DDBJ databases">
        <title>Complete Genome Sequence of drought tolerant Plant Growth-Promoting Rhizobacterium Glutamicibacter halophytocola DR408.</title>
        <authorList>
            <person name="Nishu S.D."/>
            <person name="Lee T.K."/>
        </authorList>
    </citation>
    <scope>NUCLEOTIDE SEQUENCE [LARGE SCALE GENOMIC DNA]</scope>
    <source>
        <strain evidence="6 7">DR408</strain>
    </source>
</reference>
<dbReference type="InterPro" id="IPR005119">
    <property type="entry name" value="LysR_subst-bd"/>
</dbReference>
<dbReference type="RefSeq" id="WP_146276143.1">
    <property type="nucleotide sequence ID" value="NZ_CP042260.1"/>
</dbReference>
<dbReference type="Proteomes" id="UP000320717">
    <property type="component" value="Chromosome"/>
</dbReference>
<dbReference type="Gene3D" id="1.10.10.10">
    <property type="entry name" value="Winged helix-like DNA-binding domain superfamily/Winged helix DNA-binding domain"/>
    <property type="match status" value="1"/>
</dbReference>
<keyword evidence="7" id="KW-1185">Reference proteome</keyword>
<evidence type="ECO:0000256" key="2">
    <source>
        <dbReference type="ARBA" id="ARBA00023015"/>
    </source>
</evidence>
<proteinExistence type="inferred from homology"/>
<dbReference type="PANTHER" id="PTHR30346:SF0">
    <property type="entry name" value="HCA OPERON TRANSCRIPTIONAL ACTIVATOR HCAR"/>
    <property type="match status" value="1"/>
</dbReference>
<evidence type="ECO:0000256" key="3">
    <source>
        <dbReference type="ARBA" id="ARBA00023125"/>
    </source>
</evidence>
<sequence>MARTFTLVQLRYFIEIARLENMRAAATSLNVSQSTLSSALSQLEHDLGAQLFLRLPNRALKLSEDGKRLVAGARILLEDAETLQTSLSGHDDQLSGKLRVGIFAPLAPFIAPRLLGNFRVRYPKIELQFVEGEQQQVLEALGKGECEIALMYDLGVGAEFSMESVDRLGAHIIVGENHRLAERKKPISLSELVEEPLVLLDQVHSREYFLKLFSSLDLEPNVAYWVSGYETVRSYVAMGLGYSILNRRMPHNLTYTGSAVVPLSIAEPVIPISVVVAHVKEVPMTRKARVFAELAREILNDG</sequence>
<dbReference type="InterPro" id="IPR036388">
    <property type="entry name" value="WH-like_DNA-bd_sf"/>
</dbReference>
<dbReference type="PRINTS" id="PR00039">
    <property type="entry name" value="HTHLYSR"/>
</dbReference>
<dbReference type="EMBL" id="CP042260">
    <property type="protein sequence ID" value="QDY66212.1"/>
    <property type="molecule type" value="Genomic_DNA"/>
</dbReference>
<keyword evidence="3" id="KW-0238">DNA-binding</keyword>
<dbReference type="SUPFAM" id="SSF46785">
    <property type="entry name" value="Winged helix' DNA-binding domain"/>
    <property type="match status" value="1"/>
</dbReference>
<protein>
    <submittedName>
        <fullName evidence="6">LysR family transcriptional regulator</fullName>
    </submittedName>
</protein>
<keyword evidence="2" id="KW-0805">Transcription regulation</keyword>
<evidence type="ECO:0000313" key="7">
    <source>
        <dbReference type="Proteomes" id="UP000320717"/>
    </source>
</evidence>
<dbReference type="InterPro" id="IPR036390">
    <property type="entry name" value="WH_DNA-bd_sf"/>
</dbReference>
<dbReference type="SUPFAM" id="SSF53850">
    <property type="entry name" value="Periplasmic binding protein-like II"/>
    <property type="match status" value="1"/>
</dbReference>
<accession>A0ABX5Y964</accession>
<dbReference type="PANTHER" id="PTHR30346">
    <property type="entry name" value="TRANSCRIPTIONAL DUAL REGULATOR HCAR-RELATED"/>
    <property type="match status" value="1"/>
</dbReference>
<keyword evidence="4" id="KW-0804">Transcription</keyword>
<dbReference type="Pfam" id="PF03466">
    <property type="entry name" value="LysR_substrate"/>
    <property type="match status" value="1"/>
</dbReference>
<dbReference type="PROSITE" id="PS50931">
    <property type="entry name" value="HTH_LYSR"/>
    <property type="match status" value="1"/>
</dbReference>
<name>A0ABX5Y964_9MICC</name>
<feature type="domain" description="HTH lysR-type" evidence="5">
    <location>
        <begin position="5"/>
        <end position="63"/>
    </location>
</feature>
<dbReference type="Gene3D" id="3.40.190.10">
    <property type="entry name" value="Periplasmic binding protein-like II"/>
    <property type="match status" value="2"/>
</dbReference>